<organism evidence="1 2">
    <name type="scientific">Prochlorothrix hollandica PCC 9006 = CALU 1027</name>
    <dbReference type="NCBI Taxonomy" id="317619"/>
    <lineage>
        <taxon>Bacteria</taxon>
        <taxon>Bacillati</taxon>
        <taxon>Cyanobacteriota</taxon>
        <taxon>Cyanophyceae</taxon>
        <taxon>Prochlorotrichales</taxon>
        <taxon>Prochlorotrichaceae</taxon>
        <taxon>Prochlorothrix</taxon>
    </lineage>
</organism>
<accession>A0A0M2Q2N4</accession>
<reference evidence="1" key="1">
    <citation type="submission" date="2012-04" db="EMBL/GenBank/DDBJ databases">
        <authorList>
            <person name="Borisov I.G."/>
            <person name="Ivanikova N.V."/>
            <person name="Pinevich A.V."/>
        </authorList>
    </citation>
    <scope>NUCLEOTIDE SEQUENCE [LARGE SCALE GENOMIC DNA]</scope>
    <source>
        <strain evidence="1">CALU 1027</strain>
    </source>
</reference>
<dbReference type="Proteomes" id="UP000034681">
    <property type="component" value="Unassembled WGS sequence"/>
</dbReference>
<protein>
    <recommendedName>
        <fullName evidence="3">Peptidase C-terminal archaeal/bacterial domain-containing protein</fullName>
    </recommendedName>
</protein>
<dbReference type="EMBL" id="AJTX02000003">
    <property type="protein sequence ID" value="KKJ00852.1"/>
    <property type="molecule type" value="Genomic_DNA"/>
</dbReference>
<name>A0A0M2Q2N4_PROHO</name>
<comment type="caution">
    <text evidence="1">The sequence shown here is derived from an EMBL/GenBank/DDBJ whole genome shotgun (WGS) entry which is preliminary data.</text>
</comment>
<dbReference type="eggNOG" id="COG3591">
    <property type="taxonomic scope" value="Bacteria"/>
</dbReference>
<evidence type="ECO:0008006" key="3">
    <source>
        <dbReference type="Google" id="ProtNLM"/>
    </source>
</evidence>
<evidence type="ECO:0000313" key="1">
    <source>
        <dbReference type="EMBL" id="KKJ00852.1"/>
    </source>
</evidence>
<dbReference type="STRING" id="317619.GCA_000332315_04466"/>
<keyword evidence="2" id="KW-1185">Reference proteome</keyword>
<proteinExistence type="predicted"/>
<evidence type="ECO:0000313" key="2">
    <source>
        <dbReference type="Proteomes" id="UP000034681"/>
    </source>
</evidence>
<sequence length="160" mass="17311">MVSRVLTTESGSSRPDSHFGRLVLDPVTDRPSTNAVIAWTTANAWTTGGSSSLTAIANFDDRQELCAGYSYNSAIPDHVLELSSDFDNLSITVNTGGKDTTLLIEGPQGVYCGDDATALNADALVQRDRWAKGLYRVWVGSGEPNQHYSYQLQIQQGDLP</sequence>
<gene>
    <name evidence="1" type="ORF">PROH_05240</name>
</gene>
<dbReference type="AlphaFoldDB" id="A0A0M2Q2N4"/>